<dbReference type="PROSITE" id="PS00141">
    <property type="entry name" value="ASP_PROTEASE"/>
    <property type="match status" value="1"/>
</dbReference>
<evidence type="ECO:0000259" key="8">
    <source>
        <dbReference type="PROSITE" id="PS51767"/>
    </source>
</evidence>
<name>A0A5C2SV30_9APHY</name>
<dbReference type="EMBL" id="ML122250">
    <property type="protein sequence ID" value="RPD67480.1"/>
    <property type="molecule type" value="Genomic_DNA"/>
</dbReference>
<proteinExistence type="inferred from homology"/>
<evidence type="ECO:0000256" key="2">
    <source>
        <dbReference type="ARBA" id="ARBA00022670"/>
    </source>
</evidence>
<dbReference type="FunFam" id="2.40.70.10:FF:000026">
    <property type="entry name" value="Endothiapepsin"/>
    <property type="match status" value="1"/>
</dbReference>
<gene>
    <name evidence="9" type="ORF">L227DRAFT_569601</name>
</gene>
<evidence type="ECO:0000256" key="5">
    <source>
        <dbReference type="PIRSR" id="PIRSR601461-1"/>
    </source>
</evidence>
<dbReference type="PANTHER" id="PTHR47966:SF1">
    <property type="entry name" value="ASPARTYL PROTEINASE"/>
    <property type="match status" value="1"/>
</dbReference>
<evidence type="ECO:0000256" key="4">
    <source>
        <dbReference type="ARBA" id="ARBA00022801"/>
    </source>
</evidence>
<accession>A0A5C2SV30</accession>
<dbReference type="GO" id="GO:0004190">
    <property type="term" value="F:aspartic-type endopeptidase activity"/>
    <property type="evidence" value="ECO:0007669"/>
    <property type="project" value="UniProtKB-KW"/>
</dbReference>
<dbReference type="Proteomes" id="UP000313359">
    <property type="component" value="Unassembled WGS sequence"/>
</dbReference>
<dbReference type="InterPro" id="IPR021109">
    <property type="entry name" value="Peptidase_aspartic_dom_sf"/>
</dbReference>
<dbReference type="STRING" id="1328759.A0A5C2SV30"/>
<dbReference type="InterPro" id="IPR034163">
    <property type="entry name" value="Aspergillopepsin-like_cat_dom"/>
</dbReference>
<dbReference type="PROSITE" id="PS51767">
    <property type="entry name" value="PEPTIDASE_A1"/>
    <property type="match status" value="1"/>
</dbReference>
<feature type="compositionally biased region" description="Polar residues" evidence="7">
    <location>
        <begin position="9"/>
        <end position="21"/>
    </location>
</feature>
<feature type="domain" description="Peptidase A1" evidence="8">
    <location>
        <begin position="96"/>
        <end position="407"/>
    </location>
</feature>
<evidence type="ECO:0000256" key="6">
    <source>
        <dbReference type="RuleBase" id="RU000454"/>
    </source>
</evidence>
<feature type="active site" evidence="5">
    <location>
        <position position="114"/>
    </location>
</feature>
<evidence type="ECO:0000313" key="10">
    <source>
        <dbReference type="Proteomes" id="UP000313359"/>
    </source>
</evidence>
<dbReference type="OrthoDB" id="2747330at2759"/>
<evidence type="ECO:0000256" key="1">
    <source>
        <dbReference type="ARBA" id="ARBA00007447"/>
    </source>
</evidence>
<dbReference type="InterPro" id="IPR033121">
    <property type="entry name" value="PEPTIDASE_A1"/>
</dbReference>
<comment type="similarity">
    <text evidence="1 6">Belongs to the peptidase A1 family.</text>
</comment>
<feature type="active site" evidence="5">
    <location>
        <position position="301"/>
    </location>
</feature>
<dbReference type="PRINTS" id="PR00792">
    <property type="entry name" value="PEPSIN"/>
</dbReference>
<dbReference type="SUPFAM" id="SSF50630">
    <property type="entry name" value="Acid proteases"/>
    <property type="match status" value="1"/>
</dbReference>
<evidence type="ECO:0000313" key="9">
    <source>
        <dbReference type="EMBL" id="RPD67480.1"/>
    </source>
</evidence>
<dbReference type="GO" id="GO:0006508">
    <property type="term" value="P:proteolysis"/>
    <property type="evidence" value="ECO:0007669"/>
    <property type="project" value="UniProtKB-KW"/>
</dbReference>
<feature type="region of interest" description="Disordered" evidence="7">
    <location>
        <begin position="1"/>
        <end position="33"/>
    </location>
</feature>
<dbReference type="InterPro" id="IPR001969">
    <property type="entry name" value="Aspartic_peptidase_AS"/>
</dbReference>
<dbReference type="Pfam" id="PF00026">
    <property type="entry name" value="Asp"/>
    <property type="match status" value="1"/>
</dbReference>
<evidence type="ECO:0000256" key="7">
    <source>
        <dbReference type="SAM" id="MobiDB-lite"/>
    </source>
</evidence>
<evidence type="ECO:0000256" key="3">
    <source>
        <dbReference type="ARBA" id="ARBA00022750"/>
    </source>
</evidence>
<dbReference type="AlphaFoldDB" id="A0A5C2SV30"/>
<organism evidence="9 10">
    <name type="scientific">Lentinus tigrinus ALCF2SS1-6</name>
    <dbReference type="NCBI Taxonomy" id="1328759"/>
    <lineage>
        <taxon>Eukaryota</taxon>
        <taxon>Fungi</taxon>
        <taxon>Dikarya</taxon>
        <taxon>Basidiomycota</taxon>
        <taxon>Agaricomycotina</taxon>
        <taxon>Agaricomycetes</taxon>
        <taxon>Polyporales</taxon>
        <taxon>Polyporaceae</taxon>
        <taxon>Lentinus</taxon>
    </lineage>
</organism>
<sequence>MGCLPSKLPFSSSNSKPTTAHMQKLHPLTRPAKYQGGKGPSFYAAYARAARRYGFETGRNAGFAKRNNVVVKVKSKHDKDTDHEVPAESIQNGLEYVVPVKIGTPGVTLNLDFDTGSSDLWVWSSELAHASRYKGHNVYDPKKSSTAKKASGSWNISYGDGSSASGNVYNETVTVGDIAIPGQAVELAEELSPSFLQDGGNDGLLGLAWPAINTVSPKPVATPVENMINKKLIDPPVFTVKLGRGDEAGFYSFGFIDTSVTTDEITYTSVDNYQGFWQVPSTSWTLNGSTKNRSGNTTILDTGTTLLLVSDDVVDELYGAIEGAQFDNEQGGYKFPSSATLPDVSFAVGDKLYKVSGQDLAFADAGDGFVFGGIQSRGNLDFDIFGDIFLKNVYVVFNQGETTVGLAQRTD</sequence>
<protein>
    <submittedName>
        <fullName evidence="9">Acid protease</fullName>
    </submittedName>
</protein>
<keyword evidence="10" id="KW-1185">Reference proteome</keyword>
<keyword evidence="2 6" id="KW-0645">Protease</keyword>
<dbReference type="CDD" id="cd06097">
    <property type="entry name" value="Aspergillopepsin_like"/>
    <property type="match status" value="1"/>
</dbReference>
<dbReference type="PANTHER" id="PTHR47966">
    <property type="entry name" value="BETA-SITE APP-CLEAVING ENZYME, ISOFORM A-RELATED"/>
    <property type="match status" value="1"/>
</dbReference>
<keyword evidence="4 6" id="KW-0378">Hydrolase</keyword>
<keyword evidence="3 6" id="KW-0064">Aspartyl protease</keyword>
<reference evidence="9" key="1">
    <citation type="journal article" date="2018" name="Genome Biol. Evol.">
        <title>Genomics and development of Lentinus tigrinus, a white-rot wood-decaying mushroom with dimorphic fruiting bodies.</title>
        <authorList>
            <person name="Wu B."/>
            <person name="Xu Z."/>
            <person name="Knudson A."/>
            <person name="Carlson A."/>
            <person name="Chen N."/>
            <person name="Kovaka S."/>
            <person name="LaButti K."/>
            <person name="Lipzen A."/>
            <person name="Pennachio C."/>
            <person name="Riley R."/>
            <person name="Schakwitz W."/>
            <person name="Umezawa K."/>
            <person name="Ohm R.A."/>
            <person name="Grigoriev I.V."/>
            <person name="Nagy L.G."/>
            <person name="Gibbons J."/>
            <person name="Hibbett D."/>
        </authorList>
    </citation>
    <scope>NUCLEOTIDE SEQUENCE [LARGE SCALE GENOMIC DNA]</scope>
    <source>
        <strain evidence="9">ALCF2SS1-6</strain>
    </source>
</reference>
<dbReference type="Gene3D" id="2.40.70.10">
    <property type="entry name" value="Acid Proteases"/>
    <property type="match status" value="2"/>
</dbReference>
<dbReference type="InterPro" id="IPR001461">
    <property type="entry name" value="Aspartic_peptidase_A1"/>
</dbReference>